<accession>A0A3R7MLD0</accession>
<name>A0A3R7MLD0_PENVA</name>
<dbReference type="CDD" id="cd00037">
    <property type="entry name" value="CLECT"/>
    <property type="match status" value="1"/>
</dbReference>
<organism evidence="3 4">
    <name type="scientific">Penaeus vannamei</name>
    <name type="common">Whiteleg shrimp</name>
    <name type="synonym">Litopenaeus vannamei</name>
    <dbReference type="NCBI Taxonomy" id="6689"/>
    <lineage>
        <taxon>Eukaryota</taxon>
        <taxon>Metazoa</taxon>
        <taxon>Ecdysozoa</taxon>
        <taxon>Arthropoda</taxon>
        <taxon>Crustacea</taxon>
        <taxon>Multicrustacea</taxon>
        <taxon>Malacostraca</taxon>
        <taxon>Eumalacostraca</taxon>
        <taxon>Eucarida</taxon>
        <taxon>Decapoda</taxon>
        <taxon>Dendrobranchiata</taxon>
        <taxon>Penaeoidea</taxon>
        <taxon>Penaeidae</taxon>
        <taxon>Penaeus</taxon>
    </lineage>
</organism>
<dbReference type="AlphaFoldDB" id="A0A3R7MLD0"/>
<feature type="chain" id="PRO_5018702583" evidence="1">
    <location>
        <begin position="20"/>
        <end position="118"/>
    </location>
</feature>
<dbReference type="InterPro" id="IPR016187">
    <property type="entry name" value="CTDL_fold"/>
</dbReference>
<sequence>MSALRWLASLLATAALAAASTESCSETWISFGESSFLLSSGNASWFDAFTECHRLGGKLASIQSQRENDFLHVPRRRQVQRLTQAIGIPGEVSHVNADNEATETHESLSLMRNESFSC</sequence>
<keyword evidence="1" id="KW-0732">Signal</keyword>
<proteinExistence type="predicted"/>
<dbReference type="InterPro" id="IPR001304">
    <property type="entry name" value="C-type_lectin-like"/>
</dbReference>
<dbReference type="SUPFAM" id="SSF56436">
    <property type="entry name" value="C-type lectin-like"/>
    <property type="match status" value="1"/>
</dbReference>
<evidence type="ECO:0000259" key="2">
    <source>
        <dbReference type="Pfam" id="PF00059"/>
    </source>
</evidence>
<evidence type="ECO:0000313" key="4">
    <source>
        <dbReference type="Proteomes" id="UP000283509"/>
    </source>
</evidence>
<feature type="signal peptide" evidence="1">
    <location>
        <begin position="1"/>
        <end position="19"/>
    </location>
</feature>
<reference evidence="3 4" key="2">
    <citation type="submission" date="2019-01" db="EMBL/GenBank/DDBJ databases">
        <title>The decoding of complex shrimp genome reveals the adaptation for benthos swimmer, frequently molting mechanism and breeding impact on genome.</title>
        <authorList>
            <person name="Sun Y."/>
            <person name="Gao Y."/>
            <person name="Yu Y."/>
        </authorList>
    </citation>
    <scope>NUCLEOTIDE SEQUENCE [LARGE SCALE GENOMIC DNA]</scope>
    <source>
        <tissue evidence="3">Muscle</tissue>
    </source>
</reference>
<feature type="domain" description="C-type lectin" evidence="2">
    <location>
        <begin position="43"/>
        <end position="72"/>
    </location>
</feature>
<comment type="caution">
    <text evidence="3">The sequence shown here is derived from an EMBL/GenBank/DDBJ whole genome shotgun (WGS) entry which is preliminary data.</text>
</comment>
<dbReference type="InterPro" id="IPR016186">
    <property type="entry name" value="C-type_lectin-like/link_sf"/>
</dbReference>
<keyword evidence="4" id="KW-1185">Reference proteome</keyword>
<evidence type="ECO:0000256" key="1">
    <source>
        <dbReference type="SAM" id="SignalP"/>
    </source>
</evidence>
<keyword evidence="3" id="KW-0675">Receptor</keyword>
<protein>
    <submittedName>
        <fullName evidence="3">Low affinity immunoglobulin epsilon Fc receptor</fullName>
    </submittedName>
</protein>
<dbReference type="Gene3D" id="3.10.100.10">
    <property type="entry name" value="Mannose-Binding Protein A, subunit A"/>
    <property type="match status" value="1"/>
</dbReference>
<dbReference type="Proteomes" id="UP000283509">
    <property type="component" value="Unassembled WGS sequence"/>
</dbReference>
<dbReference type="EMBL" id="QCYY01000161">
    <property type="protein sequence ID" value="ROT85869.1"/>
    <property type="molecule type" value="Genomic_DNA"/>
</dbReference>
<reference evidence="3 4" key="1">
    <citation type="submission" date="2018-04" db="EMBL/GenBank/DDBJ databases">
        <authorList>
            <person name="Zhang X."/>
            <person name="Yuan J."/>
            <person name="Li F."/>
            <person name="Xiang J."/>
        </authorList>
    </citation>
    <scope>NUCLEOTIDE SEQUENCE [LARGE SCALE GENOMIC DNA]</scope>
    <source>
        <tissue evidence="3">Muscle</tissue>
    </source>
</reference>
<gene>
    <name evidence="3" type="ORF">C7M84_004584</name>
</gene>
<evidence type="ECO:0000313" key="3">
    <source>
        <dbReference type="EMBL" id="ROT85869.1"/>
    </source>
</evidence>
<dbReference type="Pfam" id="PF00059">
    <property type="entry name" value="Lectin_C"/>
    <property type="match status" value="1"/>
</dbReference>